<evidence type="ECO:0000313" key="1">
    <source>
        <dbReference type="EMBL" id="SHJ88297.1"/>
    </source>
</evidence>
<dbReference type="Proteomes" id="UP000184301">
    <property type="component" value="Unassembled WGS sequence"/>
</dbReference>
<name>A0A1M6MXT8_9FIRM</name>
<dbReference type="Pfam" id="PF19848">
    <property type="entry name" value="DUF6323"/>
    <property type="match status" value="1"/>
</dbReference>
<proteinExistence type="predicted"/>
<dbReference type="OrthoDB" id="1707441at2"/>
<dbReference type="RefSeq" id="WP_073108271.1">
    <property type="nucleotide sequence ID" value="NZ_FQZY01000020.1"/>
</dbReference>
<sequence length="93" mass="10928">MEQKNWMELLAGQALSKQVYDTNQYTEKYGLALTKADTELLVAERTQTLKEERRVEFGQSILPKIIYVFCDSEYISQSDYTDTLVRLQEIFYS</sequence>
<gene>
    <name evidence="1" type="ORF">SAMN02745243_01648</name>
</gene>
<dbReference type="InterPro" id="IPR046286">
    <property type="entry name" value="DUF6323"/>
</dbReference>
<organism evidence="1 2">
    <name type="scientific">Hespellia stercorisuis DSM 15480</name>
    <dbReference type="NCBI Taxonomy" id="1121950"/>
    <lineage>
        <taxon>Bacteria</taxon>
        <taxon>Bacillati</taxon>
        <taxon>Bacillota</taxon>
        <taxon>Clostridia</taxon>
        <taxon>Lachnospirales</taxon>
        <taxon>Lachnospiraceae</taxon>
        <taxon>Hespellia</taxon>
    </lineage>
</organism>
<reference evidence="1 2" key="1">
    <citation type="submission" date="2016-11" db="EMBL/GenBank/DDBJ databases">
        <authorList>
            <person name="Jaros S."/>
            <person name="Januszkiewicz K."/>
            <person name="Wedrychowicz H."/>
        </authorList>
    </citation>
    <scope>NUCLEOTIDE SEQUENCE [LARGE SCALE GENOMIC DNA]</scope>
    <source>
        <strain evidence="1 2">DSM 15480</strain>
    </source>
</reference>
<dbReference type="AlphaFoldDB" id="A0A1M6MXT8"/>
<dbReference type="STRING" id="1121950.SAMN02745243_01648"/>
<protein>
    <submittedName>
        <fullName evidence="1">Uncharacterized protein</fullName>
    </submittedName>
</protein>
<evidence type="ECO:0000313" key="2">
    <source>
        <dbReference type="Proteomes" id="UP000184301"/>
    </source>
</evidence>
<keyword evidence="2" id="KW-1185">Reference proteome</keyword>
<dbReference type="EMBL" id="FQZY01000020">
    <property type="protein sequence ID" value="SHJ88297.1"/>
    <property type="molecule type" value="Genomic_DNA"/>
</dbReference>
<accession>A0A1M6MXT8</accession>